<accession>A0A097IF85</accession>
<name>A0A097IF85_9CORY</name>
<keyword evidence="3" id="KW-1185">Reference proteome</keyword>
<proteinExistence type="predicted"/>
<feature type="region of interest" description="Disordered" evidence="1">
    <location>
        <begin position="252"/>
        <end position="322"/>
    </location>
</feature>
<gene>
    <name evidence="2" type="ORF">CDOO_05695</name>
</gene>
<dbReference type="Proteomes" id="UP000029914">
    <property type="component" value="Chromosome"/>
</dbReference>
<dbReference type="EMBL" id="CP006764">
    <property type="protein sequence ID" value="AIT60802.1"/>
    <property type="molecule type" value="Genomic_DNA"/>
</dbReference>
<dbReference type="STRING" id="558173.CDOO_05695"/>
<evidence type="ECO:0000313" key="3">
    <source>
        <dbReference type="Proteomes" id="UP000029914"/>
    </source>
</evidence>
<sequence>MSDSQTPQNTQTQDELMNNLGESTQGLEKNLGVVGKSFISTLDRAVSMQSSTIESYVGRLRRKNPKASPEEIQRLIDKHFIRLASGSGASAGAAAAVPGIGLATGTAAIAGESVLFLDAAAFYTMASAHLRGVDIRNPERRRALVLLTLLGSKGVAVIEAMVGDITQPGSAGSFSPGTILGKFSAPTLSNANSRLTKMALKQVSKRMMRSWVGKIMPLGIGAVLGGLANRRLASDLIENSTTSLGAVPAQFAAPAPAGDTKDEPKNPSEKRNGLASLVNRFRKDDEPDDKSLTGDVKEDEELDRLALSAMTEGSKVHESDAK</sequence>
<evidence type="ECO:0000313" key="2">
    <source>
        <dbReference type="EMBL" id="AIT60802.1"/>
    </source>
</evidence>
<dbReference type="HOGENOM" id="CLU_058821_1_0_11"/>
<organism evidence="2 3">
    <name type="scientific">Corynebacterium doosanense CAU 212 = DSM 45436</name>
    <dbReference type="NCBI Taxonomy" id="558173"/>
    <lineage>
        <taxon>Bacteria</taxon>
        <taxon>Bacillati</taxon>
        <taxon>Actinomycetota</taxon>
        <taxon>Actinomycetes</taxon>
        <taxon>Mycobacteriales</taxon>
        <taxon>Corynebacteriaceae</taxon>
        <taxon>Corynebacterium</taxon>
    </lineage>
</organism>
<dbReference type="RefSeq" id="WP_018022237.1">
    <property type="nucleotide sequence ID" value="NZ_AQUX01000006.1"/>
</dbReference>
<evidence type="ECO:0000256" key="1">
    <source>
        <dbReference type="SAM" id="MobiDB-lite"/>
    </source>
</evidence>
<reference evidence="2 3" key="1">
    <citation type="submission" date="2013-09" db="EMBL/GenBank/DDBJ databases">
        <title>Complete genome sequence of Corynebacterium doosanense CAU 212(T) (=DSM 45436(T)), isolated from activated sludge.</title>
        <authorList>
            <person name="Schaffert L."/>
            <person name="Albersmeier A."/>
            <person name="Kalinowski J."/>
            <person name="Ruckert C."/>
        </authorList>
    </citation>
    <scope>NUCLEOTIDE SEQUENCE [LARGE SCALE GENOMIC DNA]</scope>
    <source>
        <strain evidence="2 3">CAU 212</strain>
    </source>
</reference>
<dbReference type="KEGG" id="cdo:CDOO_05695"/>
<dbReference type="eggNOG" id="COG1540">
    <property type="taxonomic scope" value="Bacteria"/>
</dbReference>
<feature type="compositionally biased region" description="Basic and acidic residues" evidence="1">
    <location>
        <begin position="281"/>
        <end position="296"/>
    </location>
</feature>
<dbReference type="AlphaFoldDB" id="A0A097IF85"/>
<protein>
    <submittedName>
        <fullName evidence="2">Membrane protein</fullName>
    </submittedName>
</protein>
<feature type="compositionally biased region" description="Basic and acidic residues" evidence="1">
    <location>
        <begin position="259"/>
        <end position="272"/>
    </location>
</feature>